<organism evidence="1">
    <name type="scientific">marine sediment metagenome</name>
    <dbReference type="NCBI Taxonomy" id="412755"/>
    <lineage>
        <taxon>unclassified sequences</taxon>
        <taxon>metagenomes</taxon>
        <taxon>ecological metagenomes</taxon>
    </lineage>
</organism>
<accession>A0A0F9C5Q4</accession>
<dbReference type="EMBL" id="LAZR01034689">
    <property type="protein sequence ID" value="KKL44628.1"/>
    <property type="molecule type" value="Genomic_DNA"/>
</dbReference>
<dbReference type="Pfam" id="PF06289">
    <property type="entry name" value="FlbD"/>
    <property type="match status" value="1"/>
</dbReference>
<gene>
    <name evidence="1" type="ORF">LCGC14_2363790</name>
</gene>
<evidence type="ECO:0000313" key="1">
    <source>
        <dbReference type="EMBL" id="KKL44628.1"/>
    </source>
</evidence>
<reference evidence="1" key="1">
    <citation type="journal article" date="2015" name="Nature">
        <title>Complex archaea that bridge the gap between prokaryotes and eukaryotes.</title>
        <authorList>
            <person name="Spang A."/>
            <person name="Saw J.H."/>
            <person name="Jorgensen S.L."/>
            <person name="Zaremba-Niedzwiedzka K."/>
            <person name="Martijn J."/>
            <person name="Lind A.E."/>
            <person name="van Eijk R."/>
            <person name="Schleper C."/>
            <person name="Guy L."/>
            <person name="Ettema T.J."/>
        </authorList>
    </citation>
    <scope>NUCLEOTIDE SEQUENCE</scope>
</reference>
<protein>
    <submittedName>
        <fullName evidence="1">Uncharacterized protein</fullName>
    </submittedName>
</protein>
<dbReference type="InterPro" id="IPR009384">
    <property type="entry name" value="SwrD-like"/>
</dbReference>
<proteinExistence type="predicted"/>
<name>A0A0F9C5Q4_9ZZZZ</name>
<dbReference type="AlphaFoldDB" id="A0A0F9C5Q4"/>
<sequence length="64" mass="7546">MRWAWVLLHDVHKPPEETFILDFSSIESIEPEPQGSLIMLKTGRKHLVRETKEALWERFTGTKV</sequence>
<comment type="caution">
    <text evidence="1">The sequence shown here is derived from an EMBL/GenBank/DDBJ whole genome shotgun (WGS) entry which is preliminary data.</text>
</comment>